<dbReference type="OrthoDB" id="5490290at2"/>
<gene>
    <name evidence="1" type="ORF">SAMN06265370_105216</name>
</gene>
<name>A0A238WGC3_9RHOB</name>
<dbReference type="Pfam" id="PF20706">
    <property type="entry name" value="GT4-conflict"/>
    <property type="match status" value="1"/>
</dbReference>
<dbReference type="Gene3D" id="3.40.50.2000">
    <property type="entry name" value="Glycogen Phosphorylase B"/>
    <property type="match status" value="2"/>
</dbReference>
<proteinExistence type="predicted"/>
<accession>A0A238WGC3</accession>
<keyword evidence="1" id="KW-0808">Transferase</keyword>
<dbReference type="GO" id="GO:0016740">
    <property type="term" value="F:transferase activity"/>
    <property type="evidence" value="ECO:0007669"/>
    <property type="project" value="UniProtKB-KW"/>
</dbReference>
<organism evidence="1 2">
    <name type="scientific">Puniceibacterium sediminis</name>
    <dbReference type="NCBI Taxonomy" id="1608407"/>
    <lineage>
        <taxon>Bacteria</taxon>
        <taxon>Pseudomonadati</taxon>
        <taxon>Pseudomonadota</taxon>
        <taxon>Alphaproteobacteria</taxon>
        <taxon>Rhodobacterales</taxon>
        <taxon>Paracoccaceae</taxon>
        <taxon>Puniceibacterium</taxon>
    </lineage>
</organism>
<dbReference type="SUPFAM" id="SSF53756">
    <property type="entry name" value="UDP-Glycosyltransferase/glycogen phosphorylase"/>
    <property type="match status" value="1"/>
</dbReference>
<keyword evidence="2" id="KW-1185">Reference proteome</keyword>
<evidence type="ECO:0000313" key="1">
    <source>
        <dbReference type="EMBL" id="SNR45646.1"/>
    </source>
</evidence>
<dbReference type="Proteomes" id="UP000198417">
    <property type="component" value="Unassembled WGS sequence"/>
</dbReference>
<dbReference type="CDD" id="cd03801">
    <property type="entry name" value="GT4_PimA-like"/>
    <property type="match status" value="1"/>
</dbReference>
<dbReference type="Gene3D" id="3.40.50.300">
    <property type="entry name" value="P-loop containing nucleotide triphosphate hydrolases"/>
    <property type="match status" value="1"/>
</dbReference>
<dbReference type="PANTHER" id="PTHR12526">
    <property type="entry name" value="GLYCOSYLTRANSFERASE"/>
    <property type="match status" value="1"/>
</dbReference>
<dbReference type="InterPro" id="IPR027417">
    <property type="entry name" value="P-loop_NTPase"/>
</dbReference>
<reference evidence="1 2" key="1">
    <citation type="submission" date="2017-06" db="EMBL/GenBank/DDBJ databases">
        <authorList>
            <person name="Kim H.J."/>
            <person name="Triplett B.A."/>
        </authorList>
    </citation>
    <scope>NUCLEOTIDE SEQUENCE [LARGE SCALE GENOMIC DNA]</scope>
    <source>
        <strain evidence="1 2">DSM 29052</strain>
    </source>
</reference>
<sequence length="1639" mass="179630">MTTSHNDPHEQNFTWTRHWLPEGGATVGADRSDSATETAPVVLTEVAEAQCLVLLGAPGMGKTHEIEGLAAWLRDKGEQVDLLRGGHTNFATDLVALISSEHQRCWADEERPWHILIDGIDEIAGPPTSAEQVLTHFLDQLFVSNRKRALLRIALTCRTAAWTEELDRVIEQRWPIGSFKKLTLAPLEKKDIRAAVERTEPQVAERERLSERLLDEQLRAMASSPLLLRLLLRSHLGSETLPSRQADLLERVVERALAEPEIANAATRVVVAGRLAVATTFCDITRFTPGSVSVSPDLLPVARIAGGLEPSPAGSVVATPAILTEILLTPLFAEVEPGIFEWTHKTFVDYLTARYLADHRLSAGQILSLLNVPEVGGPGGIPPQLLEVAGWAAAMVPPFFDMLLERQPDILLRAQAATLQSADKYRLTAAILKRFAADDLLDQYDQLVPLFGSLRHPGLTEQLRPIIVDALTPPFERRAAIDIAAEAKEIGLTPVLLEVASDPNADGLIRSMASRTVTRLNGDDAPELLAPILASSLDSDTDDRLRGILLSTCWPDALPFRQLLGALTVPRKRNFIGNYQLFLYRFTVPDLTSRQALDTISWLQRRLDTAQGDHDELQPIMAKLFRATIARIADPEVRKALAAFLVTADLKIYKMVLNDAAAPLPWPDSSESRSALVLESLRQADNPPRDVVMLMHHLAGLFRPEDLDAYLAMMLAERADLRKPLAQIIADLTQSLPINTLDRVWAAALRVPELQHALTARYSIDLDSTAAEYMRQSAKRQSERHDAEERETKAKVSWRSSVTGLLDRIEAGEAALWWQLNLELFHEPSGDYDGHFEFETDLTVTPGWRALDGQERERIRRTAVVYLCDAPLTDLSWLGTSTSHRPANAGLRALRLLREEDRSTFEGLSAETWAVWAPAVLGYVGNDFDTDGNPQRGLMRVAYRVAPGSVLAAVRQIATGAASKGLSRQVFELLDGLLDRPLSELMHELRGAGDLKGNNAASEIIAYLVRNDDTLAMRLIYDALTSSSANLAGVSTEDAWIEKGIIELLGKSPADTWFDLLALRERNEALARSIWTRFASEVAFDRSFDFDALSEYALAQAYIDLAVLLPERPPTVSGARMLGVPDYVEQLRSVLLSRLVSAGTNAALEQMYRMRDALPELYDILGWSIERARHAVRAKAKRPEDPADILARIGDMGVLTEPVVSEKPIAKTDDSDGIPFEMNIAAPAPAPSGLLPQTNRRTILAVATEWASNHGGISTVNRELCIALAALGHKVLCLVPDASGTDVLNAKTARVELVQCPESVQIRGHARFLLCDAEHLSTKPDLLIGHDHITGPAAHALANRFGAKYVHFLHTIPHENEGLKTPHGDDLFDPLRGEAKLDDQIELAKRADLVVAVGPRIKRNFLWQAPVPTMTMLLPGLSPALLELTPALPNLQVNACLMSGRMEDAGIKGGLLACDVIKSVATARSWSSGHTPKLVMRGFTKEQALAEFQNIGNFGDYSQFVQLRTFSTEPAKLVQDYVGSALIIMPSVAEGFGLTGLEAIAAGVPVIISAESGLAEYLRDPALNQGLDPDLFEASIASVTLGDVANRNEWAAKVDSALSDHATAFARAAKLRAELKLRLTWDKAARGLSLDILKL</sequence>
<protein>
    <submittedName>
        <fullName evidence="1">Glycosyltransferase involved in cell wall bisynthesis</fullName>
    </submittedName>
</protein>
<dbReference type="EMBL" id="FZNN01000005">
    <property type="protein sequence ID" value="SNR45646.1"/>
    <property type="molecule type" value="Genomic_DNA"/>
</dbReference>
<evidence type="ECO:0000313" key="2">
    <source>
        <dbReference type="Proteomes" id="UP000198417"/>
    </source>
</evidence>
<dbReference type="SUPFAM" id="SSF52540">
    <property type="entry name" value="P-loop containing nucleoside triphosphate hydrolases"/>
    <property type="match status" value="1"/>
</dbReference>